<dbReference type="EC" id="2.7.4.3" evidence="6 8"/>
<dbReference type="RefSeq" id="WP_078975722.1">
    <property type="nucleotide sequence ID" value="NZ_MWQN01000001.1"/>
</dbReference>
<feature type="binding site" evidence="6">
    <location>
        <position position="92"/>
    </location>
    <ligand>
        <name>AMP</name>
        <dbReference type="ChEBI" id="CHEBI:456215"/>
    </ligand>
</feature>
<organism evidence="10 11">
    <name type="scientific">Embleya scabrispora</name>
    <dbReference type="NCBI Taxonomy" id="159449"/>
    <lineage>
        <taxon>Bacteria</taxon>
        <taxon>Bacillati</taxon>
        <taxon>Actinomycetota</taxon>
        <taxon>Actinomycetes</taxon>
        <taxon>Kitasatosporales</taxon>
        <taxon>Streptomycetaceae</taxon>
        <taxon>Embleya</taxon>
    </lineage>
</organism>
<accession>A0A1T3NX42</accession>
<feature type="binding site" evidence="6">
    <location>
        <begin position="10"/>
        <end position="15"/>
    </location>
    <ligand>
        <name>ATP</name>
        <dbReference type="ChEBI" id="CHEBI:30616"/>
    </ligand>
</feature>
<dbReference type="AlphaFoldDB" id="A0A1T3NX42"/>
<evidence type="ECO:0000313" key="11">
    <source>
        <dbReference type="Proteomes" id="UP000190037"/>
    </source>
</evidence>
<evidence type="ECO:0000256" key="5">
    <source>
        <dbReference type="ARBA" id="ARBA00022840"/>
    </source>
</evidence>
<evidence type="ECO:0000256" key="4">
    <source>
        <dbReference type="ARBA" id="ARBA00022777"/>
    </source>
</evidence>
<evidence type="ECO:0000256" key="2">
    <source>
        <dbReference type="ARBA" id="ARBA00022727"/>
    </source>
</evidence>
<dbReference type="NCBIfam" id="NF001381">
    <property type="entry name" value="PRK00279.1-3"/>
    <property type="match status" value="1"/>
</dbReference>
<dbReference type="NCBIfam" id="NF001380">
    <property type="entry name" value="PRK00279.1-2"/>
    <property type="match status" value="1"/>
</dbReference>
<comment type="similarity">
    <text evidence="6 7">Belongs to the adenylate kinase family.</text>
</comment>
<keyword evidence="3 6" id="KW-0547">Nucleotide-binding</keyword>
<dbReference type="GO" id="GO:0004017">
    <property type="term" value="F:AMP kinase activity"/>
    <property type="evidence" value="ECO:0007669"/>
    <property type="project" value="UniProtKB-UniRule"/>
</dbReference>
<feature type="region of interest" description="LID" evidence="6">
    <location>
        <begin position="126"/>
        <end position="163"/>
    </location>
</feature>
<dbReference type="eggNOG" id="COG0563">
    <property type="taxonomic scope" value="Bacteria"/>
</dbReference>
<comment type="subcellular location">
    <subcellularLocation>
        <location evidence="6 8">Cytoplasm</location>
    </subcellularLocation>
</comment>
<feature type="binding site" evidence="6">
    <location>
        <begin position="85"/>
        <end position="88"/>
    </location>
    <ligand>
        <name>AMP</name>
        <dbReference type="ChEBI" id="CHEBI:456215"/>
    </ligand>
</feature>
<dbReference type="OrthoDB" id="9805030at2"/>
<reference evidence="10 11" key="1">
    <citation type="submission" date="2017-03" db="EMBL/GenBank/DDBJ databases">
        <title>Draft genome sequence of Streptomyces scabrisporus NF3, endophyte isolated from Amphipterygium adstringens.</title>
        <authorList>
            <person name="Vazquez M."/>
            <person name="Ceapa C.D."/>
            <person name="Rodriguez Luna D."/>
            <person name="Sanchez Esquivel S."/>
        </authorList>
    </citation>
    <scope>NUCLEOTIDE SEQUENCE [LARGE SCALE GENOMIC DNA]</scope>
    <source>
        <strain evidence="10 11">NF3</strain>
    </source>
</reference>
<dbReference type="InterPro" id="IPR006259">
    <property type="entry name" value="Adenyl_kin_sub"/>
</dbReference>
<dbReference type="GO" id="GO:0005737">
    <property type="term" value="C:cytoplasm"/>
    <property type="evidence" value="ECO:0007669"/>
    <property type="project" value="UniProtKB-SubCell"/>
</dbReference>
<feature type="domain" description="Adenylate kinase active site lid" evidence="9">
    <location>
        <begin position="127"/>
        <end position="162"/>
    </location>
</feature>
<comment type="catalytic activity">
    <reaction evidence="6 8">
        <text>AMP + ATP = 2 ADP</text>
        <dbReference type="Rhea" id="RHEA:12973"/>
        <dbReference type="ChEBI" id="CHEBI:30616"/>
        <dbReference type="ChEBI" id="CHEBI:456215"/>
        <dbReference type="ChEBI" id="CHEBI:456216"/>
        <dbReference type="EC" id="2.7.4.3"/>
    </reaction>
</comment>
<evidence type="ECO:0000256" key="1">
    <source>
        <dbReference type="ARBA" id="ARBA00022679"/>
    </source>
</evidence>
<feature type="region of interest" description="NMP" evidence="6">
    <location>
        <begin position="30"/>
        <end position="59"/>
    </location>
</feature>
<keyword evidence="5 6" id="KW-0067">ATP-binding</keyword>
<proteinExistence type="inferred from homology"/>
<feature type="binding site" evidence="6">
    <location>
        <position position="199"/>
    </location>
    <ligand>
        <name>ATP</name>
        <dbReference type="ChEBI" id="CHEBI:30616"/>
    </ligand>
</feature>
<dbReference type="PROSITE" id="PS00113">
    <property type="entry name" value="ADENYLATE_KINASE"/>
    <property type="match status" value="1"/>
</dbReference>
<keyword evidence="2 6" id="KW-0545">Nucleotide biosynthesis</keyword>
<feature type="binding site" evidence="6">
    <location>
        <position position="127"/>
    </location>
    <ligand>
        <name>ATP</name>
        <dbReference type="ChEBI" id="CHEBI:30616"/>
    </ligand>
</feature>
<evidence type="ECO:0000256" key="8">
    <source>
        <dbReference type="RuleBase" id="RU003331"/>
    </source>
</evidence>
<dbReference type="InterPro" id="IPR007862">
    <property type="entry name" value="Adenylate_kinase_lid-dom"/>
</dbReference>
<evidence type="ECO:0000259" key="9">
    <source>
        <dbReference type="Pfam" id="PF05191"/>
    </source>
</evidence>
<evidence type="ECO:0000256" key="7">
    <source>
        <dbReference type="RuleBase" id="RU003330"/>
    </source>
</evidence>
<comment type="domain">
    <text evidence="6">Consists of three domains, a large central CORE domain and two small peripheral domains, NMPbind and LID, which undergo movements during catalysis. The LID domain closes over the site of phosphoryl transfer upon ATP binding. Assembling and dissambling the active center during each catalytic cycle provides an effective means to prevent ATP hydrolysis.</text>
</comment>
<dbReference type="GO" id="GO:0044209">
    <property type="term" value="P:AMP salvage"/>
    <property type="evidence" value="ECO:0007669"/>
    <property type="project" value="UniProtKB-UniRule"/>
</dbReference>
<feature type="binding site" evidence="6">
    <location>
        <position position="36"/>
    </location>
    <ligand>
        <name>AMP</name>
        <dbReference type="ChEBI" id="CHEBI:456215"/>
    </ligand>
</feature>
<evidence type="ECO:0000256" key="6">
    <source>
        <dbReference type="HAMAP-Rule" id="MF_00235"/>
    </source>
</evidence>
<evidence type="ECO:0000313" key="10">
    <source>
        <dbReference type="EMBL" id="OPC81429.1"/>
    </source>
</evidence>
<dbReference type="HAMAP" id="MF_00235">
    <property type="entry name" value="Adenylate_kinase_Adk"/>
    <property type="match status" value="1"/>
</dbReference>
<dbReference type="SUPFAM" id="SSF52540">
    <property type="entry name" value="P-loop containing nucleoside triphosphate hydrolases"/>
    <property type="match status" value="1"/>
</dbReference>
<protein>
    <recommendedName>
        <fullName evidence="6 8">Adenylate kinase</fullName>
        <shortName evidence="6">AK</shortName>
        <ecNumber evidence="6 8">2.7.4.3</ecNumber>
    </recommendedName>
    <alternativeName>
        <fullName evidence="6">ATP-AMP transphosphorylase</fullName>
    </alternativeName>
    <alternativeName>
        <fullName evidence="6">ATP:AMP phosphotransferase</fullName>
    </alternativeName>
    <alternativeName>
        <fullName evidence="6">Adenylate monophosphate kinase</fullName>
    </alternativeName>
</protein>
<comment type="function">
    <text evidence="6">Catalyzes the reversible transfer of the terminal phosphate group between ATP and AMP. Plays an important role in cellular energy homeostasis and in adenine nucleotide metabolism.</text>
</comment>
<dbReference type="GO" id="GO:0005524">
    <property type="term" value="F:ATP binding"/>
    <property type="evidence" value="ECO:0007669"/>
    <property type="project" value="UniProtKB-UniRule"/>
</dbReference>
<name>A0A1T3NX42_9ACTN</name>
<keyword evidence="4 6" id="KW-0418">Kinase</keyword>
<feature type="binding site" evidence="6">
    <location>
        <position position="171"/>
    </location>
    <ligand>
        <name>AMP</name>
        <dbReference type="ChEBI" id="CHEBI:456215"/>
    </ligand>
</feature>
<dbReference type="InterPro" id="IPR027417">
    <property type="entry name" value="P-loop_NTPase"/>
</dbReference>
<dbReference type="UniPathway" id="UPA00588">
    <property type="reaction ID" value="UER00649"/>
</dbReference>
<feature type="binding site" evidence="6">
    <location>
        <begin position="57"/>
        <end position="59"/>
    </location>
    <ligand>
        <name>AMP</name>
        <dbReference type="ChEBI" id="CHEBI:456215"/>
    </ligand>
</feature>
<keyword evidence="11" id="KW-1185">Reference proteome</keyword>
<gene>
    <name evidence="6" type="primary">adk</name>
    <name evidence="10" type="ORF">B4N89_11135</name>
</gene>
<dbReference type="Gene3D" id="3.40.50.300">
    <property type="entry name" value="P-loop containing nucleotide triphosphate hydrolases"/>
    <property type="match status" value="1"/>
</dbReference>
<sequence>MRIVLVGPPGAGKGTQAQYIAANLSIPAVSTGDIFRANVSQGTPLGREAKTYMDAGNLVPDEVTIGMVRERLAQPDVAGGFLLDGFPRNTAQAKVLDEILAENDTELDVVLELKVDDSEIIQRISGRRQCRANGHVCHILTDAPKVAGICDECGSELYQRDDDREETVRHRLDVYKEQTEPLVGYYSERNLLLPIQATGPVKEVTERAMTALREFGA</sequence>
<dbReference type="InterPro" id="IPR000850">
    <property type="entry name" value="Adenylat/UMP-CMP_kin"/>
</dbReference>
<dbReference type="FunFam" id="3.40.50.300:FF:000106">
    <property type="entry name" value="Adenylate kinase mitochondrial"/>
    <property type="match status" value="1"/>
</dbReference>
<dbReference type="Proteomes" id="UP000190037">
    <property type="component" value="Unassembled WGS sequence"/>
</dbReference>
<comment type="subunit">
    <text evidence="6 8">Monomer.</text>
</comment>
<comment type="caution">
    <text evidence="6">Lacks conserved residue(s) required for the propagation of feature annotation.</text>
</comment>
<dbReference type="NCBIfam" id="TIGR01351">
    <property type="entry name" value="adk"/>
    <property type="match status" value="1"/>
</dbReference>
<evidence type="ECO:0000256" key="3">
    <source>
        <dbReference type="ARBA" id="ARBA00022741"/>
    </source>
</evidence>
<dbReference type="PANTHER" id="PTHR23359">
    <property type="entry name" value="NUCLEOTIDE KINASE"/>
    <property type="match status" value="1"/>
</dbReference>
<comment type="pathway">
    <text evidence="6">Purine metabolism; AMP biosynthesis via salvage pathway; AMP from ADP: step 1/1.</text>
</comment>
<feature type="binding site" evidence="6">
    <location>
        <position position="160"/>
    </location>
    <ligand>
        <name>AMP</name>
        <dbReference type="ChEBI" id="CHEBI:456215"/>
    </ligand>
</feature>
<feature type="binding site" evidence="6">
    <location>
        <position position="31"/>
    </location>
    <ligand>
        <name>AMP</name>
        <dbReference type="ChEBI" id="CHEBI:456215"/>
    </ligand>
</feature>
<dbReference type="STRING" id="159449.B4N89_11135"/>
<dbReference type="InterPro" id="IPR033690">
    <property type="entry name" value="Adenylat_kinase_CS"/>
</dbReference>
<comment type="caution">
    <text evidence="10">The sequence shown here is derived from an EMBL/GenBank/DDBJ whole genome shotgun (WGS) entry which is preliminary data.</text>
</comment>
<dbReference type="PRINTS" id="PR00094">
    <property type="entry name" value="ADENYLTKNASE"/>
</dbReference>
<dbReference type="NCBIfam" id="NF011100">
    <property type="entry name" value="PRK14527.1"/>
    <property type="match status" value="1"/>
</dbReference>
<dbReference type="CDD" id="cd01428">
    <property type="entry name" value="ADK"/>
    <property type="match status" value="1"/>
</dbReference>
<dbReference type="Pfam" id="PF05191">
    <property type="entry name" value="ADK_lid"/>
    <property type="match status" value="1"/>
</dbReference>
<keyword evidence="1 6" id="KW-0808">Transferase</keyword>
<keyword evidence="6" id="KW-0963">Cytoplasm</keyword>
<dbReference type="EMBL" id="MWQN01000001">
    <property type="protein sequence ID" value="OPC81429.1"/>
    <property type="molecule type" value="Genomic_DNA"/>
</dbReference>
<dbReference type="Pfam" id="PF00406">
    <property type="entry name" value="ADK"/>
    <property type="match status" value="1"/>
</dbReference>